<reference evidence="5 6" key="3">
    <citation type="submission" date="2020-08" db="EMBL/GenBank/DDBJ databases">
        <title>Genomic Encyclopedia of Type Strains, Phase IV (KMG-IV): sequencing the most valuable type-strain genomes for metagenomic binning, comparative biology and taxonomic classification.</title>
        <authorList>
            <person name="Goeker M."/>
        </authorList>
    </citation>
    <scope>NUCLEOTIDE SEQUENCE [LARGE SCALE GENOMIC DNA]</scope>
    <source>
        <strain evidence="5 6">DSM 24105</strain>
    </source>
</reference>
<dbReference type="GO" id="GO:0005975">
    <property type="term" value="P:carbohydrate metabolic process"/>
    <property type="evidence" value="ECO:0007669"/>
    <property type="project" value="InterPro"/>
</dbReference>
<dbReference type="EMBL" id="BSPG01000002">
    <property type="protein sequence ID" value="GLS42674.1"/>
    <property type="molecule type" value="Genomic_DNA"/>
</dbReference>
<dbReference type="GO" id="GO:0004553">
    <property type="term" value="F:hydrolase activity, hydrolyzing O-glycosyl compounds"/>
    <property type="evidence" value="ECO:0007669"/>
    <property type="project" value="InterPro"/>
</dbReference>
<comment type="caution">
    <text evidence="5">The sequence shown here is derived from an EMBL/GenBank/DDBJ whole genome shotgun (WGS) entry which is preliminary data.</text>
</comment>
<dbReference type="EMBL" id="JACIDN010000006">
    <property type="protein sequence ID" value="MBB3903927.1"/>
    <property type="molecule type" value="Genomic_DNA"/>
</dbReference>
<dbReference type="PANTHER" id="PTHR10963">
    <property type="entry name" value="GLYCOSYL HYDROLASE-RELATED"/>
    <property type="match status" value="1"/>
</dbReference>
<evidence type="ECO:0000313" key="4">
    <source>
        <dbReference type="EMBL" id="GLS42674.1"/>
    </source>
</evidence>
<reference evidence="7" key="2">
    <citation type="journal article" date="2019" name="Int. J. Syst. Evol. Microbiol.">
        <title>The Global Catalogue of Microorganisms (GCM) 10K type strain sequencing project: providing services to taxonomists for standard genome sequencing and annotation.</title>
        <authorList>
            <consortium name="The Broad Institute Genomics Platform"/>
            <consortium name="The Broad Institute Genome Sequencing Center for Infectious Disease"/>
            <person name="Wu L."/>
            <person name="Ma J."/>
        </authorList>
    </citation>
    <scope>NUCLEOTIDE SEQUENCE [LARGE SCALE GENOMIC DNA]</scope>
    <source>
        <strain evidence="7">NBRC 107710</strain>
    </source>
</reference>
<accession>A0A7W6AIE3</accession>
<evidence type="ECO:0000256" key="2">
    <source>
        <dbReference type="SAM" id="MobiDB-lite"/>
    </source>
</evidence>
<reference evidence="4" key="4">
    <citation type="submission" date="2023-01" db="EMBL/GenBank/DDBJ databases">
        <title>Draft genome sequence of Methylobacterium brachythecii strain NBRC 107710.</title>
        <authorList>
            <person name="Sun Q."/>
            <person name="Mori K."/>
        </authorList>
    </citation>
    <scope>NUCLEOTIDE SEQUENCE</scope>
    <source>
        <strain evidence="4">NBRC 107710</strain>
    </source>
</reference>
<evidence type="ECO:0000313" key="5">
    <source>
        <dbReference type="EMBL" id="MBB3903927.1"/>
    </source>
</evidence>
<dbReference type="Proteomes" id="UP001156881">
    <property type="component" value="Unassembled WGS sequence"/>
</dbReference>
<dbReference type="PANTHER" id="PTHR10963:SF55">
    <property type="entry name" value="GLYCOSIDE HYDROLASE FAMILY 16 PROTEIN"/>
    <property type="match status" value="1"/>
</dbReference>
<dbReference type="AlphaFoldDB" id="A0A7W6AIE3"/>
<feature type="region of interest" description="Disordered" evidence="2">
    <location>
        <begin position="416"/>
        <end position="442"/>
    </location>
</feature>
<sequence length="586" mass="60668">MIDLTGYRLTFDDEFNQLSVSATGSGTVWADTRPGSLLRPGVDIGFGQSAFVDSSAGIQPFSITNGALKIEAAPATGAAADLVYPGLWSSGLIHAAETFSQTYGYFEMRADLPEGAGSWPGFWLLAADGHWPPELDIVETFGADPTTLTNSVHTEQTGAHTFQTVWTNQPTLSAGFHTFGALWTPTTITFYYDGTAIGELATPADMHGAMYPVIALAMSRGVAGTTDDPRSMLVDYVRAYSADPSATAVALQHIASPDGADTSDLHGAVAAAVAPPAHGTDTLILHVSGDFWNGGPEFTVTVDGKPVGGTFDVTADHATGAHQDISLTGDFGAGPHVVAVTFANDAQGQPVYDPATGWHVNDRNLYVSGFSFDGVEHGVEAMTANNASGGCDWLDPHAAVLVNNGTATFAFNGASSSTAPPGVAPTAPPAAPVETAPSTPVTPTPPAVPVVAPGSDTLTFHVSGDLWNGGPAFTVTVDGVRVGGTYEVSADHGSGARQDVTLTGAFGSGPHKIAVEFVNDAAGTPVYDPETGWHMNDRNLYVSGFSFDGTEHGVEAMTANYASRGCDWLDPHAAVLVDNGSVLFHI</sequence>
<name>A0A7W6AIE3_9HYPH</name>
<dbReference type="CDD" id="cd08023">
    <property type="entry name" value="GH16_laminarinase_like"/>
    <property type="match status" value="1"/>
</dbReference>
<dbReference type="Pfam" id="PF16841">
    <property type="entry name" value="CBM60"/>
    <property type="match status" value="2"/>
</dbReference>
<reference evidence="4" key="1">
    <citation type="journal article" date="2014" name="Int. J. Syst. Evol. Microbiol.">
        <title>Complete genome of a new Firmicutes species belonging to the dominant human colonic microbiota ('Ruminococcus bicirculans') reveals two chromosomes and a selective capacity to utilize plant glucans.</title>
        <authorList>
            <consortium name="NISC Comparative Sequencing Program"/>
            <person name="Wegmann U."/>
            <person name="Louis P."/>
            <person name="Goesmann A."/>
            <person name="Henrissat B."/>
            <person name="Duncan S.H."/>
            <person name="Flint H.J."/>
        </authorList>
    </citation>
    <scope>NUCLEOTIDE SEQUENCE</scope>
    <source>
        <strain evidence="4">NBRC 107710</strain>
    </source>
</reference>
<protein>
    <recommendedName>
        <fullName evidence="3">GH16 domain-containing protein</fullName>
    </recommendedName>
</protein>
<organism evidence="5 6">
    <name type="scientific">Methylobacterium brachythecii</name>
    <dbReference type="NCBI Taxonomy" id="1176177"/>
    <lineage>
        <taxon>Bacteria</taxon>
        <taxon>Pseudomonadati</taxon>
        <taxon>Pseudomonadota</taxon>
        <taxon>Alphaproteobacteria</taxon>
        <taxon>Hyphomicrobiales</taxon>
        <taxon>Methylobacteriaceae</taxon>
        <taxon>Methylobacterium</taxon>
    </lineage>
</organism>
<evidence type="ECO:0000256" key="1">
    <source>
        <dbReference type="ARBA" id="ARBA00006865"/>
    </source>
</evidence>
<dbReference type="Pfam" id="PF00722">
    <property type="entry name" value="Glyco_hydro_16"/>
    <property type="match status" value="1"/>
</dbReference>
<dbReference type="InterPro" id="IPR000757">
    <property type="entry name" value="Beta-glucanase-like"/>
</dbReference>
<evidence type="ECO:0000259" key="3">
    <source>
        <dbReference type="PROSITE" id="PS51762"/>
    </source>
</evidence>
<dbReference type="InterPro" id="IPR031768">
    <property type="entry name" value="CBM60_xylan-bd"/>
</dbReference>
<dbReference type="Proteomes" id="UP000517759">
    <property type="component" value="Unassembled WGS sequence"/>
</dbReference>
<proteinExistence type="inferred from homology"/>
<evidence type="ECO:0000313" key="7">
    <source>
        <dbReference type="Proteomes" id="UP001156881"/>
    </source>
</evidence>
<comment type="similarity">
    <text evidence="1">Belongs to the glycosyl hydrolase 16 family.</text>
</comment>
<dbReference type="PROSITE" id="PS51762">
    <property type="entry name" value="GH16_2"/>
    <property type="match status" value="1"/>
</dbReference>
<keyword evidence="7" id="KW-1185">Reference proteome</keyword>
<evidence type="ECO:0000313" key="6">
    <source>
        <dbReference type="Proteomes" id="UP000517759"/>
    </source>
</evidence>
<dbReference type="Gene3D" id="2.60.60.40">
    <property type="match status" value="2"/>
</dbReference>
<dbReference type="RefSeq" id="WP_183507320.1">
    <property type="nucleotide sequence ID" value="NZ_BSPG01000002.1"/>
</dbReference>
<dbReference type="Gene3D" id="2.60.120.200">
    <property type="match status" value="1"/>
</dbReference>
<dbReference type="SUPFAM" id="SSF49899">
    <property type="entry name" value="Concanavalin A-like lectins/glucanases"/>
    <property type="match status" value="1"/>
</dbReference>
<dbReference type="InterPro" id="IPR013320">
    <property type="entry name" value="ConA-like_dom_sf"/>
</dbReference>
<feature type="compositionally biased region" description="Pro residues" evidence="2">
    <location>
        <begin position="422"/>
        <end position="431"/>
    </location>
</feature>
<dbReference type="InterPro" id="IPR050546">
    <property type="entry name" value="Glycosyl_Hydrlase_16"/>
</dbReference>
<gene>
    <name evidence="4" type="ORF">GCM10007884_06590</name>
    <name evidence="5" type="ORF">GGR33_003441</name>
</gene>
<feature type="domain" description="GH16" evidence="3">
    <location>
        <begin position="2"/>
        <end position="245"/>
    </location>
</feature>